<sequence>MKHPLSLWLAVALMMFPQIVETIYSPALTDIASAFSVNAEQASQTLSLYFFAFALGVVFWGRMCDTLGRRPTILAGLLIYGIASVGALFVTHFYLLLLMRMLSAFGAAVGSIGTQTTMRDSYQGHELAKVFSIMGVALAISPALGMLSGAGLTNFGGYRAVFIGLAILAAVLFLWSACRLPETKPENVTQVSFIETFLRMIADKEIIRNVILIAFFNINLFSYYQLAPFSFEQLMLTQQQFGLTGILLALGVGLGSISNRYLLAKKHTSEQLVKLSSVISLISGCLVFALMDSIWFVLPVIGVVIGYGIAIPNILAHALNRYGEQKGTAGAILGLFYYIGLAIGLMVAGWSQHLGLVLTISGLVLVFASLRWSSQVH</sequence>
<dbReference type="RefSeq" id="WP_094961831.1">
    <property type="nucleotide sequence ID" value="NZ_NOWC01000014.1"/>
</dbReference>
<evidence type="ECO:0000256" key="2">
    <source>
        <dbReference type="ARBA" id="ARBA00006236"/>
    </source>
</evidence>
<dbReference type="EMBL" id="NOWC01000014">
    <property type="protein sequence ID" value="OZS74226.1"/>
    <property type="molecule type" value="Genomic_DNA"/>
</dbReference>
<dbReference type="PROSITE" id="PS50850">
    <property type="entry name" value="MFS"/>
    <property type="match status" value="1"/>
</dbReference>
<feature type="transmembrane region" description="Helical" evidence="8">
    <location>
        <begin position="156"/>
        <end position="175"/>
    </location>
</feature>
<feature type="transmembrane region" description="Helical" evidence="8">
    <location>
        <begin position="296"/>
        <end position="316"/>
    </location>
</feature>
<dbReference type="Proteomes" id="UP000216001">
    <property type="component" value="Unassembled WGS sequence"/>
</dbReference>
<proteinExistence type="inferred from homology"/>
<keyword evidence="6 8" id="KW-1133">Transmembrane helix</keyword>
<reference evidence="10 11" key="1">
    <citation type="submission" date="2017-07" db="EMBL/GenBank/DDBJ databases">
        <title>blaIMP-27 on transferable plasmids in Proteus mirabilis and Providencia rettgeri.</title>
        <authorList>
            <person name="Potter R."/>
        </authorList>
    </citation>
    <scope>NUCLEOTIDE SEQUENCE [LARGE SCALE GENOMIC DNA]</scope>
    <source>
        <strain evidence="10 11">PR1</strain>
    </source>
</reference>
<evidence type="ECO:0000259" key="9">
    <source>
        <dbReference type="PROSITE" id="PS50850"/>
    </source>
</evidence>
<dbReference type="NCBIfam" id="TIGR00710">
    <property type="entry name" value="efflux_Bcr_CflA"/>
    <property type="match status" value="1"/>
</dbReference>
<evidence type="ECO:0000256" key="3">
    <source>
        <dbReference type="ARBA" id="ARBA00022448"/>
    </source>
</evidence>
<dbReference type="Gene3D" id="1.20.1720.10">
    <property type="entry name" value="Multidrug resistance protein D"/>
    <property type="match status" value="1"/>
</dbReference>
<feature type="transmembrane region" description="Helical" evidence="8">
    <location>
        <begin position="73"/>
        <end position="95"/>
    </location>
</feature>
<keyword evidence="4" id="KW-1003">Cell membrane</keyword>
<evidence type="ECO:0000256" key="1">
    <source>
        <dbReference type="ARBA" id="ARBA00004651"/>
    </source>
</evidence>
<feature type="domain" description="Major facilitator superfamily (MFS) profile" evidence="9">
    <location>
        <begin position="5"/>
        <end position="377"/>
    </location>
</feature>
<dbReference type="PANTHER" id="PTHR43124:SF3">
    <property type="entry name" value="CHLORAMPHENICOL EFFLUX PUMP RV0191"/>
    <property type="match status" value="1"/>
</dbReference>
<comment type="caution">
    <text evidence="10">The sequence shown here is derived from an EMBL/GenBank/DDBJ whole genome shotgun (WGS) entry which is preliminary data.</text>
</comment>
<dbReference type="GO" id="GO:0005886">
    <property type="term" value="C:plasma membrane"/>
    <property type="evidence" value="ECO:0007669"/>
    <property type="project" value="UniProtKB-SubCell"/>
</dbReference>
<gene>
    <name evidence="10" type="ORF">CHI95_12995</name>
</gene>
<dbReference type="SUPFAM" id="SSF103473">
    <property type="entry name" value="MFS general substrate transporter"/>
    <property type="match status" value="1"/>
</dbReference>
<evidence type="ECO:0000256" key="8">
    <source>
        <dbReference type="RuleBase" id="RU365088"/>
    </source>
</evidence>
<feature type="transmembrane region" description="Helical" evidence="8">
    <location>
        <begin position="354"/>
        <end position="372"/>
    </location>
</feature>
<dbReference type="InterPro" id="IPR011701">
    <property type="entry name" value="MFS"/>
</dbReference>
<organism evidence="10 11">
    <name type="scientific">Providencia rettgeri</name>
    <dbReference type="NCBI Taxonomy" id="587"/>
    <lineage>
        <taxon>Bacteria</taxon>
        <taxon>Pseudomonadati</taxon>
        <taxon>Pseudomonadota</taxon>
        <taxon>Gammaproteobacteria</taxon>
        <taxon>Enterobacterales</taxon>
        <taxon>Morganellaceae</taxon>
        <taxon>Providencia</taxon>
    </lineage>
</organism>
<feature type="transmembrane region" description="Helical" evidence="8">
    <location>
        <begin position="328"/>
        <end position="348"/>
    </location>
</feature>
<comment type="caution">
    <text evidence="8">Lacks conserved residue(s) required for the propagation of feature annotation.</text>
</comment>
<dbReference type="InterPro" id="IPR004812">
    <property type="entry name" value="Efflux_drug-R_Bcr/CmlA"/>
</dbReference>
<dbReference type="Pfam" id="PF07690">
    <property type="entry name" value="MFS_1"/>
    <property type="match status" value="1"/>
</dbReference>
<keyword evidence="3 8" id="KW-0813">Transport</keyword>
<feature type="transmembrane region" description="Helical" evidence="8">
    <location>
        <begin position="206"/>
        <end position="226"/>
    </location>
</feature>
<keyword evidence="7 8" id="KW-0472">Membrane</keyword>
<dbReference type="GO" id="GO:0042910">
    <property type="term" value="F:xenobiotic transmembrane transporter activity"/>
    <property type="evidence" value="ECO:0007669"/>
    <property type="project" value="InterPro"/>
</dbReference>
<dbReference type="AlphaFoldDB" id="A0A264VS85"/>
<feature type="transmembrane region" description="Helical" evidence="8">
    <location>
        <begin position="46"/>
        <end position="61"/>
    </location>
</feature>
<dbReference type="STRING" id="587.RB151_011150"/>
<keyword evidence="8" id="KW-0997">Cell inner membrane</keyword>
<feature type="transmembrane region" description="Helical" evidence="8">
    <location>
        <begin position="241"/>
        <end position="263"/>
    </location>
</feature>
<comment type="similarity">
    <text evidence="2 8">Belongs to the major facilitator superfamily. Bcr/CmlA family.</text>
</comment>
<comment type="subcellular location">
    <subcellularLocation>
        <location evidence="8">Cell inner membrane</location>
        <topology evidence="8">Multi-pass membrane protein</topology>
    </subcellularLocation>
    <subcellularLocation>
        <location evidence="1">Cell membrane</location>
        <topology evidence="1">Multi-pass membrane protein</topology>
    </subcellularLocation>
</comment>
<dbReference type="InterPro" id="IPR036259">
    <property type="entry name" value="MFS_trans_sf"/>
</dbReference>
<name>A0A264VS85_PRORE</name>
<evidence type="ECO:0000313" key="11">
    <source>
        <dbReference type="Proteomes" id="UP000216001"/>
    </source>
</evidence>
<dbReference type="PANTHER" id="PTHR43124">
    <property type="entry name" value="PURINE EFFLUX PUMP PBUE"/>
    <property type="match status" value="1"/>
</dbReference>
<protein>
    <recommendedName>
        <fullName evidence="8">Bcr/CflA family efflux transporter</fullName>
    </recommendedName>
</protein>
<evidence type="ECO:0000256" key="4">
    <source>
        <dbReference type="ARBA" id="ARBA00022475"/>
    </source>
</evidence>
<accession>A0A264VS85</accession>
<evidence type="ECO:0000256" key="6">
    <source>
        <dbReference type="ARBA" id="ARBA00022989"/>
    </source>
</evidence>
<feature type="transmembrane region" description="Helical" evidence="8">
    <location>
        <begin position="272"/>
        <end position="290"/>
    </location>
</feature>
<dbReference type="CDD" id="cd17320">
    <property type="entry name" value="MFS_MdfA_MDR_like"/>
    <property type="match status" value="1"/>
</dbReference>
<evidence type="ECO:0000256" key="7">
    <source>
        <dbReference type="ARBA" id="ARBA00023136"/>
    </source>
</evidence>
<dbReference type="InterPro" id="IPR020846">
    <property type="entry name" value="MFS_dom"/>
</dbReference>
<evidence type="ECO:0000313" key="10">
    <source>
        <dbReference type="EMBL" id="OZS74226.1"/>
    </source>
</evidence>
<keyword evidence="5 8" id="KW-0812">Transmembrane</keyword>
<dbReference type="InterPro" id="IPR050189">
    <property type="entry name" value="MFS_Efflux_Transporters"/>
</dbReference>
<evidence type="ECO:0000256" key="5">
    <source>
        <dbReference type="ARBA" id="ARBA00022692"/>
    </source>
</evidence>
<dbReference type="GO" id="GO:1990961">
    <property type="term" value="P:xenobiotic detoxification by transmembrane export across the plasma membrane"/>
    <property type="evidence" value="ECO:0007669"/>
    <property type="project" value="InterPro"/>
</dbReference>